<reference evidence="3" key="1">
    <citation type="submission" date="2022-01" db="EMBL/GenBank/DDBJ databases">
        <authorList>
            <person name="King R."/>
        </authorList>
    </citation>
    <scope>NUCLEOTIDE SEQUENCE</scope>
</reference>
<dbReference type="EMBL" id="OU892278">
    <property type="protein sequence ID" value="CAG9764282.1"/>
    <property type="molecule type" value="Genomic_DNA"/>
</dbReference>
<proteinExistence type="predicted"/>
<feature type="region of interest" description="Disordered" evidence="1">
    <location>
        <begin position="1004"/>
        <end position="1023"/>
    </location>
</feature>
<feature type="transmembrane region" description="Helical" evidence="2">
    <location>
        <begin position="131"/>
        <end position="153"/>
    </location>
</feature>
<evidence type="ECO:0000313" key="4">
    <source>
        <dbReference type="Proteomes" id="UP001152799"/>
    </source>
</evidence>
<organism evidence="3 4">
    <name type="scientific">Ceutorhynchus assimilis</name>
    <name type="common">cabbage seed weevil</name>
    <dbReference type="NCBI Taxonomy" id="467358"/>
    <lineage>
        <taxon>Eukaryota</taxon>
        <taxon>Metazoa</taxon>
        <taxon>Ecdysozoa</taxon>
        <taxon>Arthropoda</taxon>
        <taxon>Hexapoda</taxon>
        <taxon>Insecta</taxon>
        <taxon>Pterygota</taxon>
        <taxon>Neoptera</taxon>
        <taxon>Endopterygota</taxon>
        <taxon>Coleoptera</taxon>
        <taxon>Polyphaga</taxon>
        <taxon>Cucujiformia</taxon>
        <taxon>Curculionidae</taxon>
        <taxon>Ceutorhynchinae</taxon>
        <taxon>Ceutorhynchus</taxon>
    </lineage>
</organism>
<gene>
    <name evidence="3" type="ORF">CEUTPL_LOCUS4922</name>
</gene>
<feature type="transmembrane region" description="Helical" evidence="2">
    <location>
        <begin position="294"/>
        <end position="316"/>
    </location>
</feature>
<dbReference type="GO" id="GO:0005938">
    <property type="term" value="C:cell cortex"/>
    <property type="evidence" value="ECO:0007669"/>
    <property type="project" value="TreeGrafter"/>
</dbReference>
<feature type="region of interest" description="Disordered" evidence="1">
    <location>
        <begin position="1028"/>
        <end position="1048"/>
    </location>
</feature>
<feature type="region of interest" description="Disordered" evidence="1">
    <location>
        <begin position="229"/>
        <end position="257"/>
    </location>
</feature>
<feature type="compositionally biased region" description="Low complexity" evidence="1">
    <location>
        <begin position="237"/>
        <end position="254"/>
    </location>
</feature>
<dbReference type="Proteomes" id="UP001152799">
    <property type="component" value="Chromosome 2"/>
</dbReference>
<evidence type="ECO:0000256" key="1">
    <source>
        <dbReference type="SAM" id="MobiDB-lite"/>
    </source>
</evidence>
<sequence>MYFSDIHKPACKVSGAKFLTDAGWSELRNPMDTDVPFNLFTDEGRTFLQWTGEPDLRTKMSGRMVMVLLMCRELEEELLADQTQEFFSPCVSFRIVGTPSKIQTNVTEVAFSLEAHSSETSEGDRLSVSEYIAIGICSVLLGLIYVASIFLYLHLRKRNSARALEKGRDNNSIAAVEEGIIKNNPLLSLTHHFGPSESAYSDTNSSDTEIAPDLIQNHDTHITSAMIHSQQSRRCRSSSPYHGYSSSDSYQENSSFEKLPEENVSIVETLDDRPESLRALNGTIRKKLYFNPAYFEPHLLAVSFSKMLLNIIILQYSDFIRNRKSFTALEFLAKIREVIAVAKQKLTTKRYVPTLLNIPEEEINHIDRQFDLARPLSRRSSLISLKRENSRRKSCTGCPGCEPQDFKNARGKLAEFPVLGGCQNCSTSNESKQRSIRKWLEDIPILRVDEQSGPVSLNSIRSPKRIRSPTRSLPPENNPSNRALSPKPASEQGNLKRNKTSRSQICKPKLPPPPAPVQLQQKMIEEGYYDMVPLEAKMNYPPPDMIQQAMEMENQTEVVPRIPTLTKKQMNAVINELTVHKNMLEAANRELAKRASGGYDTDSLEKNKTKGYCTPVEYVEVSSSQASPSLSTALPVDEEITMQNAIFNKQTGSMTLSKLNVDDDEHDYELVVLKNGCLVNKDNLYKFPPELLKSNPQGGYSLVSEVYVNNGYNYGSNPSSPSESNCSTLEKRTLKVRYDGGADKPGKLLIEVDDCLDHYIPVNDSDEFEPDTLDRPNKNAKLTVAKNNEHNEQILLRSKGSFKSQILDINANDSELSNFNRVFGSLREMYEEKRKQAKEKEHFSLESTDIDDAGKLLTLEDRHSKRQRIKTTSSGTVIPPDLIPPPPLDSSPIYERPKPPRKVINLAHHPKNENNGSVDKNSEQIVTPENEYKLCLLQKSKTNGLVTDLIQTEDLILKKNINDQFVFHSTVSHNNNFPLPIKSLYGKDSPKVYFRNKNNGIARKTWHRPEDSGYLSTDSNESKMKTLERNGSETDESLGDGHSESGAESVETHSVFFGRFHRNPTMIHSSSMDSGVMNCEDVQYSSSDSETVSYTTVVPVVPSKNNTMAMR</sequence>
<accession>A0A9N9QM03</accession>
<evidence type="ECO:0000256" key="2">
    <source>
        <dbReference type="SAM" id="Phobius"/>
    </source>
</evidence>
<dbReference type="PANTHER" id="PTHR39387:SF1">
    <property type="entry name" value="SHAVENOID, ISOFORM B"/>
    <property type="match status" value="1"/>
</dbReference>
<dbReference type="AlphaFoldDB" id="A0A9N9QM03"/>
<feature type="region of interest" description="Disordered" evidence="1">
    <location>
        <begin position="454"/>
        <end position="517"/>
    </location>
</feature>
<dbReference type="PANTHER" id="PTHR39387">
    <property type="entry name" value="SHAVENOID, ISOFORM B"/>
    <property type="match status" value="1"/>
</dbReference>
<name>A0A9N9QM03_9CUCU</name>
<keyword evidence="2" id="KW-1133">Transmembrane helix</keyword>
<dbReference type="OrthoDB" id="6346242at2759"/>
<keyword evidence="4" id="KW-1185">Reference proteome</keyword>
<keyword evidence="2" id="KW-0812">Transmembrane</keyword>
<keyword evidence="2" id="KW-0472">Membrane</keyword>
<dbReference type="GO" id="GO:0035317">
    <property type="term" value="P:imaginal disc-derived wing hair organization"/>
    <property type="evidence" value="ECO:0007669"/>
    <property type="project" value="TreeGrafter"/>
</dbReference>
<protein>
    <submittedName>
        <fullName evidence="3">Uncharacterized protein</fullName>
    </submittedName>
</protein>
<evidence type="ECO:0000313" key="3">
    <source>
        <dbReference type="EMBL" id="CAG9764282.1"/>
    </source>
</evidence>
<feature type="region of interest" description="Disordered" evidence="1">
    <location>
        <begin position="861"/>
        <end position="884"/>
    </location>
</feature>